<dbReference type="Proteomes" id="UP000799118">
    <property type="component" value="Unassembled WGS sequence"/>
</dbReference>
<keyword evidence="2" id="KW-1185">Reference proteome</keyword>
<proteinExistence type="predicted"/>
<evidence type="ECO:0000313" key="1">
    <source>
        <dbReference type="EMBL" id="KAE9408907.1"/>
    </source>
</evidence>
<name>A0A6A4IIS8_9AGAR</name>
<evidence type="ECO:0000313" key="2">
    <source>
        <dbReference type="Proteomes" id="UP000799118"/>
    </source>
</evidence>
<accession>A0A6A4IIS8</accession>
<sequence length="322" mass="36769">MEPLLEPLCPQDLCLSPESTFTFEDSKRQCRFPAAILFPRKFVPLTCKHFRKPLLSFRKSALLSPPGPPRFPVEIIQLIIHEAWALPLTTSERVQFAKSSLLISLSWMSSFARESCVDVHLLSGEHTKYWYKPITSGSKSVYSTIAGLDGSAVRHLCRTITFHCIDPCDAPQSPGATHPEHPMCLATNLISSIVRYGGFDNFEGCVTMQFPLTVKIALDTVMEENVEWRSSHDTYTILTAPQFWQVKIASHIAELYDVLEKLVLWMMQSRWERIKLLVHGGRHYDDLGFAWHFMRHNTDEDNRPLTFLNAADYNNGPHIYTS</sequence>
<dbReference type="AlphaFoldDB" id="A0A6A4IIS8"/>
<dbReference type="OrthoDB" id="2865823at2759"/>
<organism evidence="1 2">
    <name type="scientific">Gymnopus androsaceus JB14</name>
    <dbReference type="NCBI Taxonomy" id="1447944"/>
    <lineage>
        <taxon>Eukaryota</taxon>
        <taxon>Fungi</taxon>
        <taxon>Dikarya</taxon>
        <taxon>Basidiomycota</taxon>
        <taxon>Agaricomycotina</taxon>
        <taxon>Agaricomycetes</taxon>
        <taxon>Agaricomycetidae</taxon>
        <taxon>Agaricales</taxon>
        <taxon>Marasmiineae</taxon>
        <taxon>Omphalotaceae</taxon>
        <taxon>Gymnopus</taxon>
    </lineage>
</organism>
<reference evidence="1" key="1">
    <citation type="journal article" date="2019" name="Environ. Microbiol.">
        <title>Fungal ecological strategies reflected in gene transcription - a case study of two litter decomposers.</title>
        <authorList>
            <person name="Barbi F."/>
            <person name="Kohler A."/>
            <person name="Barry K."/>
            <person name="Baskaran P."/>
            <person name="Daum C."/>
            <person name="Fauchery L."/>
            <person name="Ihrmark K."/>
            <person name="Kuo A."/>
            <person name="LaButti K."/>
            <person name="Lipzen A."/>
            <person name="Morin E."/>
            <person name="Grigoriev I.V."/>
            <person name="Henrissat B."/>
            <person name="Lindahl B."/>
            <person name="Martin F."/>
        </authorList>
    </citation>
    <scope>NUCLEOTIDE SEQUENCE</scope>
    <source>
        <strain evidence="1">JB14</strain>
    </source>
</reference>
<protein>
    <submittedName>
        <fullName evidence="1">Uncharacterized protein</fullName>
    </submittedName>
</protein>
<gene>
    <name evidence="1" type="ORF">BT96DRAFT_1013068</name>
</gene>
<dbReference type="EMBL" id="ML769389">
    <property type="protein sequence ID" value="KAE9408907.1"/>
    <property type="molecule type" value="Genomic_DNA"/>
</dbReference>